<reference evidence="4" key="2">
    <citation type="submission" date="2015-07" db="EMBL/GenBank/DDBJ databases">
        <title>Contrasting host-pathogen interactions and genome evolution in two generalist and specialist microsporidian pathogens of mosquitoes.</title>
        <authorList>
            <consortium name="The Broad Institute Genomics Platform"/>
            <consortium name="The Broad Institute Genome Sequencing Center for Infectious Disease"/>
            <person name="Cuomo C.A."/>
            <person name="Sanscrainte N.D."/>
            <person name="Goldberg J.M."/>
            <person name="Heiman D."/>
            <person name="Young S."/>
            <person name="Zeng Q."/>
            <person name="Becnel J.J."/>
            <person name="Birren B.W."/>
        </authorList>
    </citation>
    <scope>NUCLEOTIDE SEQUENCE [LARGE SCALE GENOMIC DNA]</scope>
    <source>
        <strain evidence="4">USNM 41457</strain>
    </source>
</reference>
<keyword evidence="2" id="KW-1133">Transmembrane helix</keyword>
<evidence type="ECO:0000313" key="3">
    <source>
        <dbReference type="EMBL" id="EJW02836.1"/>
    </source>
</evidence>
<dbReference type="EMBL" id="AFBI03000054">
    <property type="protein sequence ID" value="EJW02836.1"/>
    <property type="molecule type" value="Genomic_DNA"/>
</dbReference>
<proteinExistence type="predicted"/>
<reference evidence="3 4" key="1">
    <citation type="submission" date="2011-08" db="EMBL/GenBank/DDBJ databases">
        <authorList>
            <person name="Liu Z.J."/>
            <person name="Shi F.L."/>
            <person name="Lu J.Q."/>
            <person name="Li M."/>
            <person name="Wang Z.L."/>
        </authorList>
    </citation>
    <scope>NUCLEOTIDE SEQUENCE [LARGE SCALE GENOMIC DNA]</scope>
    <source>
        <strain evidence="3 4">USNM 41457</strain>
    </source>
</reference>
<evidence type="ECO:0008006" key="5">
    <source>
        <dbReference type="Google" id="ProtNLM"/>
    </source>
</evidence>
<dbReference type="InParanoid" id="J9D4U2"/>
<comment type="caution">
    <text evidence="3">The sequence shown here is derived from an EMBL/GenBank/DDBJ whole genome shotgun (WGS) entry which is preliminary data.</text>
</comment>
<evidence type="ECO:0000313" key="4">
    <source>
        <dbReference type="Proteomes" id="UP000003163"/>
    </source>
</evidence>
<gene>
    <name evidence="3" type="ORF">EDEG_02777</name>
</gene>
<name>J9D4U2_EDHAE</name>
<accession>J9D4U2</accession>
<dbReference type="AlphaFoldDB" id="J9D4U2"/>
<keyword evidence="2" id="KW-0812">Transmembrane</keyword>
<keyword evidence="2" id="KW-0472">Membrane</keyword>
<feature type="region of interest" description="Disordered" evidence="1">
    <location>
        <begin position="223"/>
        <end position="243"/>
    </location>
</feature>
<evidence type="ECO:0000256" key="2">
    <source>
        <dbReference type="SAM" id="Phobius"/>
    </source>
</evidence>
<protein>
    <recommendedName>
        <fullName evidence="5">Transmembrane protein</fullName>
    </recommendedName>
</protein>
<feature type="transmembrane region" description="Helical" evidence="2">
    <location>
        <begin position="55"/>
        <end position="80"/>
    </location>
</feature>
<organism evidence="3 4">
    <name type="scientific">Edhazardia aedis (strain USNM 41457)</name>
    <name type="common">Microsporidian parasite</name>
    <dbReference type="NCBI Taxonomy" id="1003232"/>
    <lineage>
        <taxon>Eukaryota</taxon>
        <taxon>Fungi</taxon>
        <taxon>Fungi incertae sedis</taxon>
        <taxon>Microsporidia</taxon>
        <taxon>Edhazardia</taxon>
    </lineage>
</organism>
<dbReference type="HOGENOM" id="CLU_940180_0_0_1"/>
<evidence type="ECO:0000256" key="1">
    <source>
        <dbReference type="SAM" id="MobiDB-lite"/>
    </source>
</evidence>
<feature type="transmembrane region" description="Helical" evidence="2">
    <location>
        <begin position="86"/>
        <end position="106"/>
    </location>
</feature>
<dbReference type="VEuPathDB" id="MicrosporidiaDB:EDEG_02777"/>
<sequence length="296" mass="34613">MSEEDEKNSKNNKNSVIDTNKTFNNEVEVALNFLGEDRIIERSYDKEEKSKQIRLINLIHISKTSLFFWFFSSCKCIAKWFCNKKIWISFFLLICCVITPNIFINLSKKHENDLIKNKKNDFYDSGIVQLYNSSNSTVPYSKPRVVLSVSVPDRAGSENNTTVNLEQKSTELPQKRVEKTEVNSFVSTTSTTFNQSHNMRKEEVLQIPLKKIETEIYDSINSKSPSQSAILHEDKQNSTSPSQSAILHEENKIQHQNHNQLFYMKKNKIQHQNHNQLFYMKINKIQHQNHSFLMKQ</sequence>
<keyword evidence="4" id="KW-1185">Reference proteome</keyword>
<dbReference type="Proteomes" id="UP000003163">
    <property type="component" value="Unassembled WGS sequence"/>
</dbReference>